<feature type="region of interest" description="Disordered" evidence="1">
    <location>
        <begin position="123"/>
        <end position="155"/>
    </location>
</feature>
<dbReference type="Gene3D" id="3.10.180.10">
    <property type="entry name" value="2,3-Dihydroxybiphenyl 1,2-Dioxygenase, domain 1"/>
    <property type="match status" value="1"/>
</dbReference>
<protein>
    <submittedName>
        <fullName evidence="3">Uncharacterized conserved protein PhnB, glyoxalase superfamily</fullName>
    </submittedName>
</protein>
<evidence type="ECO:0000313" key="4">
    <source>
        <dbReference type="Proteomes" id="UP000198928"/>
    </source>
</evidence>
<dbReference type="PROSITE" id="PS51819">
    <property type="entry name" value="VOC"/>
    <property type="match status" value="1"/>
</dbReference>
<proteinExistence type="predicted"/>
<evidence type="ECO:0000259" key="2">
    <source>
        <dbReference type="PROSITE" id="PS51819"/>
    </source>
</evidence>
<dbReference type="Pfam" id="PF00903">
    <property type="entry name" value="Glyoxalase"/>
    <property type="match status" value="1"/>
</dbReference>
<feature type="domain" description="VOC" evidence="2">
    <location>
        <begin position="4"/>
        <end position="128"/>
    </location>
</feature>
<sequence>MAPRIDLVGLVTSDMAASLAFYRRLGLDIPAGAEEQPHVEAPLPGGLRIAWDTVETIRSFDPGWTPPSGGGRVELAFVCDDPADVDRQYAELERAGYTGHKAPWDAFWGQRYAVVLDPDGNGVSLFAPLPDGAPGEQSSGGQPSGDRPSDSSTES</sequence>
<evidence type="ECO:0000313" key="3">
    <source>
        <dbReference type="EMBL" id="SFL63459.1"/>
    </source>
</evidence>
<dbReference type="SUPFAM" id="SSF54593">
    <property type="entry name" value="Glyoxalase/Bleomycin resistance protein/Dihydroxybiphenyl dioxygenase"/>
    <property type="match status" value="1"/>
</dbReference>
<dbReference type="InterPro" id="IPR004360">
    <property type="entry name" value="Glyas_Fos-R_dOase_dom"/>
</dbReference>
<dbReference type="EMBL" id="FOSG01000023">
    <property type="protein sequence ID" value="SFL63459.1"/>
    <property type="molecule type" value="Genomic_DNA"/>
</dbReference>
<dbReference type="RefSeq" id="WP_093851897.1">
    <property type="nucleotide sequence ID" value="NZ_FOSG01000023.1"/>
</dbReference>
<dbReference type="Proteomes" id="UP000198928">
    <property type="component" value="Unassembled WGS sequence"/>
</dbReference>
<dbReference type="InterPro" id="IPR029068">
    <property type="entry name" value="Glyas_Bleomycin-R_OHBP_Dase"/>
</dbReference>
<accession>A0A1I4JA59</accession>
<name>A0A1I4JA59_9ACTN</name>
<dbReference type="OrthoDB" id="9798430at2"/>
<dbReference type="PANTHER" id="PTHR36503:SF3">
    <property type="entry name" value="BLR0126 PROTEIN"/>
    <property type="match status" value="1"/>
</dbReference>
<dbReference type="PANTHER" id="PTHR36503">
    <property type="entry name" value="BLR2520 PROTEIN"/>
    <property type="match status" value="1"/>
</dbReference>
<reference evidence="4" key="1">
    <citation type="submission" date="2016-10" db="EMBL/GenBank/DDBJ databases">
        <authorList>
            <person name="Varghese N."/>
            <person name="Submissions S."/>
        </authorList>
    </citation>
    <scope>NUCLEOTIDE SEQUENCE [LARGE SCALE GENOMIC DNA]</scope>
    <source>
        <strain evidence="4">PL19</strain>
    </source>
</reference>
<dbReference type="InterPro" id="IPR037523">
    <property type="entry name" value="VOC_core"/>
</dbReference>
<keyword evidence="4" id="KW-1185">Reference proteome</keyword>
<dbReference type="AlphaFoldDB" id="A0A1I4JA59"/>
<organism evidence="3 4">
    <name type="scientific">Streptomyces pini</name>
    <dbReference type="NCBI Taxonomy" id="1520580"/>
    <lineage>
        <taxon>Bacteria</taxon>
        <taxon>Bacillati</taxon>
        <taxon>Actinomycetota</taxon>
        <taxon>Actinomycetes</taxon>
        <taxon>Kitasatosporales</taxon>
        <taxon>Streptomycetaceae</taxon>
        <taxon>Streptomyces</taxon>
    </lineage>
</organism>
<feature type="compositionally biased region" description="Low complexity" evidence="1">
    <location>
        <begin position="132"/>
        <end position="145"/>
    </location>
</feature>
<gene>
    <name evidence="3" type="ORF">SAMN05192584_12323</name>
</gene>
<evidence type="ECO:0000256" key="1">
    <source>
        <dbReference type="SAM" id="MobiDB-lite"/>
    </source>
</evidence>